<dbReference type="HOGENOM" id="CLU_173852_0_0_4"/>
<evidence type="ECO:0000313" key="1">
    <source>
        <dbReference type="EMBL" id="ADE13195.1"/>
    </source>
</evidence>
<dbReference type="AlphaFoldDB" id="D5CQH4"/>
<dbReference type="Proteomes" id="UP000001625">
    <property type="component" value="Chromosome"/>
</dbReference>
<dbReference type="RefSeq" id="WP_013031091.1">
    <property type="nucleotide sequence ID" value="NC_013959.1"/>
</dbReference>
<dbReference type="KEGG" id="slt:Slit_2970"/>
<keyword evidence="2" id="KW-1185">Reference proteome</keyword>
<name>D5CQH4_SIDLE</name>
<organism evidence="1 2">
    <name type="scientific">Sideroxydans lithotrophicus (strain ES-1)</name>
    <dbReference type="NCBI Taxonomy" id="580332"/>
    <lineage>
        <taxon>Bacteria</taxon>
        <taxon>Pseudomonadati</taxon>
        <taxon>Pseudomonadota</taxon>
        <taxon>Betaproteobacteria</taxon>
        <taxon>Nitrosomonadales</taxon>
        <taxon>Gallionellaceae</taxon>
        <taxon>Sideroxydans</taxon>
    </lineage>
</organism>
<dbReference type="eggNOG" id="COG3905">
    <property type="taxonomic scope" value="Bacteria"/>
</dbReference>
<sequence length="90" mass="9904">MKTATMPALRVAPELRQAAEEMLRPGETLSAFVEDSLRRNVTMRRNQQEFIARGLASGDAARKSGVYISPDEVLQELDDMLAKAKAKAGK</sequence>
<gene>
    <name evidence="1" type="ordered locus">Slit_2970</name>
</gene>
<evidence type="ECO:0000313" key="2">
    <source>
        <dbReference type="Proteomes" id="UP000001625"/>
    </source>
</evidence>
<proteinExistence type="predicted"/>
<dbReference type="STRING" id="580332.Slit_2970"/>
<dbReference type="NCBIfam" id="NF041551">
    <property type="entry name" value="YlcI_YnfO_N"/>
    <property type="match status" value="1"/>
</dbReference>
<accession>D5CQH4</accession>
<reference evidence="1 2" key="1">
    <citation type="submission" date="2010-03" db="EMBL/GenBank/DDBJ databases">
        <title>Complete sequence of Sideroxydans lithotrophicus ES-1.</title>
        <authorList>
            <consortium name="US DOE Joint Genome Institute"/>
            <person name="Lucas S."/>
            <person name="Copeland A."/>
            <person name="Lapidus A."/>
            <person name="Cheng J.-F."/>
            <person name="Bruce D."/>
            <person name="Goodwin L."/>
            <person name="Pitluck S."/>
            <person name="Munk A.C."/>
            <person name="Detter J.C."/>
            <person name="Han C."/>
            <person name="Tapia R."/>
            <person name="Larimer F."/>
            <person name="Land M."/>
            <person name="Hauser L."/>
            <person name="Kyrpides N."/>
            <person name="Ivanova N."/>
            <person name="Emerson D."/>
            <person name="Woyke T."/>
        </authorList>
    </citation>
    <scope>NUCLEOTIDE SEQUENCE [LARGE SCALE GENOMIC DNA]</scope>
    <source>
        <strain evidence="1 2">ES-1</strain>
    </source>
</reference>
<evidence type="ECO:0008006" key="3">
    <source>
        <dbReference type="Google" id="ProtNLM"/>
    </source>
</evidence>
<protein>
    <recommendedName>
        <fullName evidence="3">Prevent-host-death protein</fullName>
    </recommendedName>
</protein>
<dbReference type="EMBL" id="CP001965">
    <property type="protein sequence ID" value="ADE13195.1"/>
    <property type="molecule type" value="Genomic_DNA"/>
</dbReference>
<dbReference type="OrthoDB" id="8400336at2"/>